<name>A0ABR0EY21_ZASCE</name>
<dbReference type="CDD" id="cd00657">
    <property type="entry name" value="Ferritin_like"/>
    <property type="match status" value="1"/>
</dbReference>
<protein>
    <submittedName>
        <fullName evidence="2">Uncharacterized protein</fullName>
    </submittedName>
</protein>
<gene>
    <name evidence="2" type="ORF">PRZ48_003951</name>
</gene>
<keyword evidence="1" id="KW-0732">Signal</keyword>
<proteinExistence type="predicted"/>
<evidence type="ECO:0000313" key="2">
    <source>
        <dbReference type="EMBL" id="KAK4505986.1"/>
    </source>
</evidence>
<dbReference type="PANTHER" id="PTHR31694">
    <property type="entry name" value="DESICCATION-LIKE PROTEIN"/>
    <property type="match status" value="1"/>
</dbReference>
<dbReference type="InterPro" id="IPR009078">
    <property type="entry name" value="Ferritin-like_SF"/>
</dbReference>
<sequence>MRSTTFVPVLAALAAAAPVEQRQTGITDADILNYALTLEHLEDNFYKEGIAMFSAEDFKKAGLGPQFYNNLKEISKDEATHVSFLTTALSGAGATPVAACTYNFGFKDVPTFLAIANVLEGVGVSAYLGAAKYIANKDYLTAAGSILTVEARHSAYLRKNQSPAQSPFPAAFDIPLDFDEVYSLAAQFITSCPKSNPALPVKAFPALSVTAPAGSVKPGQTLTLKAASAVDAKAAYFITSNGPVPATLQGSGTDYTVVVPDMAQAGQEYLVLTNCAEKPTDDNIVAGPAVVQVADNAFGQPQGPSYNGHGWGNWGGKGWGNKWGH</sequence>
<keyword evidence="3" id="KW-1185">Reference proteome</keyword>
<evidence type="ECO:0000313" key="3">
    <source>
        <dbReference type="Proteomes" id="UP001305779"/>
    </source>
</evidence>
<reference evidence="2 3" key="1">
    <citation type="journal article" date="2023" name="G3 (Bethesda)">
        <title>A chromosome-level genome assembly of Zasmidium syzygii isolated from banana leaves.</title>
        <authorList>
            <person name="van Westerhoven A.C."/>
            <person name="Mehrabi R."/>
            <person name="Talebi R."/>
            <person name="Steentjes M.B.F."/>
            <person name="Corcolon B."/>
            <person name="Chong P.A."/>
            <person name="Kema G.H.J."/>
            <person name="Seidl M.F."/>
        </authorList>
    </citation>
    <scope>NUCLEOTIDE SEQUENCE [LARGE SCALE GENOMIC DNA]</scope>
    <source>
        <strain evidence="2 3">P124</strain>
    </source>
</reference>
<dbReference type="Pfam" id="PF13668">
    <property type="entry name" value="Ferritin_2"/>
    <property type="match status" value="1"/>
</dbReference>
<dbReference type="SUPFAM" id="SSF47240">
    <property type="entry name" value="Ferritin-like"/>
    <property type="match status" value="1"/>
</dbReference>
<dbReference type="Proteomes" id="UP001305779">
    <property type="component" value="Unassembled WGS sequence"/>
</dbReference>
<feature type="signal peptide" evidence="1">
    <location>
        <begin position="1"/>
        <end position="21"/>
    </location>
</feature>
<comment type="caution">
    <text evidence="2">The sequence shown here is derived from an EMBL/GenBank/DDBJ whole genome shotgun (WGS) entry which is preliminary data.</text>
</comment>
<evidence type="ECO:0000256" key="1">
    <source>
        <dbReference type="SAM" id="SignalP"/>
    </source>
</evidence>
<feature type="chain" id="PRO_5047364413" evidence="1">
    <location>
        <begin position="22"/>
        <end position="325"/>
    </location>
</feature>
<dbReference type="InterPro" id="IPR052965">
    <property type="entry name" value="Pigment-catalase-like"/>
</dbReference>
<accession>A0ABR0EY21</accession>
<organism evidence="2 3">
    <name type="scientific">Zasmidium cellare</name>
    <name type="common">Wine cellar mold</name>
    <name type="synonym">Racodium cellare</name>
    <dbReference type="NCBI Taxonomy" id="395010"/>
    <lineage>
        <taxon>Eukaryota</taxon>
        <taxon>Fungi</taxon>
        <taxon>Dikarya</taxon>
        <taxon>Ascomycota</taxon>
        <taxon>Pezizomycotina</taxon>
        <taxon>Dothideomycetes</taxon>
        <taxon>Dothideomycetidae</taxon>
        <taxon>Mycosphaerellales</taxon>
        <taxon>Mycosphaerellaceae</taxon>
        <taxon>Zasmidium</taxon>
    </lineage>
</organism>
<dbReference type="PANTHER" id="PTHR31694:SF26">
    <property type="entry name" value="OS05G0151100 PROTEIN"/>
    <property type="match status" value="1"/>
</dbReference>
<dbReference type="EMBL" id="JAXOVC010000002">
    <property type="protein sequence ID" value="KAK4505986.1"/>
    <property type="molecule type" value="Genomic_DNA"/>
</dbReference>